<evidence type="ECO:0000313" key="1">
    <source>
        <dbReference type="EMBL" id="JAH76175.1"/>
    </source>
</evidence>
<protein>
    <submittedName>
        <fullName evidence="1">Uncharacterized protein</fullName>
    </submittedName>
</protein>
<reference evidence="1" key="2">
    <citation type="journal article" date="2015" name="Fish Shellfish Immunol.">
        <title>Early steps in the European eel (Anguilla anguilla)-Vibrio vulnificus interaction in the gills: Role of the RtxA13 toxin.</title>
        <authorList>
            <person name="Callol A."/>
            <person name="Pajuelo D."/>
            <person name="Ebbesson L."/>
            <person name="Teles M."/>
            <person name="MacKenzie S."/>
            <person name="Amaro C."/>
        </authorList>
    </citation>
    <scope>NUCLEOTIDE SEQUENCE</scope>
</reference>
<name>A0A0E9VFC9_ANGAN</name>
<dbReference type="AlphaFoldDB" id="A0A0E9VFC9"/>
<proteinExistence type="predicted"/>
<sequence length="41" mass="4704">MLCQVSSYVSIHSWRSKVMTLQACKKAPPRTVYYVSVTLLQ</sequence>
<dbReference type="EMBL" id="GBXM01032402">
    <property type="protein sequence ID" value="JAH76175.1"/>
    <property type="molecule type" value="Transcribed_RNA"/>
</dbReference>
<reference evidence="1" key="1">
    <citation type="submission" date="2014-11" db="EMBL/GenBank/DDBJ databases">
        <authorList>
            <person name="Amaro Gonzalez C."/>
        </authorList>
    </citation>
    <scope>NUCLEOTIDE SEQUENCE</scope>
</reference>
<accession>A0A0E9VFC9</accession>
<organism evidence="1">
    <name type="scientific">Anguilla anguilla</name>
    <name type="common">European freshwater eel</name>
    <name type="synonym">Muraena anguilla</name>
    <dbReference type="NCBI Taxonomy" id="7936"/>
    <lineage>
        <taxon>Eukaryota</taxon>
        <taxon>Metazoa</taxon>
        <taxon>Chordata</taxon>
        <taxon>Craniata</taxon>
        <taxon>Vertebrata</taxon>
        <taxon>Euteleostomi</taxon>
        <taxon>Actinopterygii</taxon>
        <taxon>Neopterygii</taxon>
        <taxon>Teleostei</taxon>
        <taxon>Anguilliformes</taxon>
        <taxon>Anguillidae</taxon>
        <taxon>Anguilla</taxon>
    </lineage>
</organism>